<feature type="compositionally biased region" description="Low complexity" evidence="1">
    <location>
        <begin position="1"/>
        <end position="19"/>
    </location>
</feature>
<dbReference type="RefSeq" id="WP_189980012.1">
    <property type="nucleotide sequence ID" value="NZ_BMUL01000011.1"/>
</dbReference>
<name>A0A918T4V3_9ACTN</name>
<dbReference type="EMBL" id="BMUL01000011">
    <property type="protein sequence ID" value="GHA95673.1"/>
    <property type="molecule type" value="Genomic_DNA"/>
</dbReference>
<proteinExistence type="predicted"/>
<dbReference type="Proteomes" id="UP000644020">
    <property type="component" value="Unassembled WGS sequence"/>
</dbReference>
<keyword evidence="3" id="KW-1185">Reference proteome</keyword>
<comment type="caution">
    <text evidence="2">The sequence shown here is derived from an EMBL/GenBank/DDBJ whole genome shotgun (WGS) entry which is preliminary data.</text>
</comment>
<dbReference type="AlphaFoldDB" id="A0A918T4V3"/>
<organism evidence="2 3">
    <name type="scientific">Streptomyces termitum</name>
    <dbReference type="NCBI Taxonomy" id="67368"/>
    <lineage>
        <taxon>Bacteria</taxon>
        <taxon>Bacillati</taxon>
        <taxon>Actinomycetota</taxon>
        <taxon>Actinomycetes</taxon>
        <taxon>Kitasatosporales</taxon>
        <taxon>Streptomycetaceae</taxon>
        <taxon>Streptomyces</taxon>
    </lineage>
</organism>
<evidence type="ECO:0000256" key="1">
    <source>
        <dbReference type="SAM" id="MobiDB-lite"/>
    </source>
</evidence>
<feature type="compositionally biased region" description="Pro residues" evidence="1">
    <location>
        <begin position="75"/>
        <end position="87"/>
    </location>
</feature>
<evidence type="ECO:0000313" key="2">
    <source>
        <dbReference type="EMBL" id="GHA95673.1"/>
    </source>
</evidence>
<reference evidence="2" key="2">
    <citation type="submission" date="2020-09" db="EMBL/GenBank/DDBJ databases">
        <authorList>
            <person name="Sun Q."/>
            <person name="Ohkuma M."/>
        </authorList>
    </citation>
    <scope>NUCLEOTIDE SEQUENCE</scope>
    <source>
        <strain evidence="2">JCM 4518</strain>
    </source>
</reference>
<reference evidence="2" key="1">
    <citation type="journal article" date="2014" name="Int. J. Syst. Evol. Microbiol.">
        <title>Complete genome sequence of Corynebacterium casei LMG S-19264T (=DSM 44701T), isolated from a smear-ripened cheese.</title>
        <authorList>
            <consortium name="US DOE Joint Genome Institute (JGI-PGF)"/>
            <person name="Walter F."/>
            <person name="Albersmeier A."/>
            <person name="Kalinowski J."/>
            <person name="Ruckert C."/>
        </authorList>
    </citation>
    <scope>NUCLEOTIDE SEQUENCE</scope>
    <source>
        <strain evidence="2">JCM 4518</strain>
    </source>
</reference>
<protein>
    <submittedName>
        <fullName evidence="2">Uncharacterized protein</fullName>
    </submittedName>
</protein>
<feature type="compositionally biased region" description="Basic residues" evidence="1">
    <location>
        <begin position="33"/>
        <end position="43"/>
    </location>
</feature>
<sequence>MTRRAGPAPAVAAPAAEVPSRPGPDGEPLLPRERRRLARARVPGRRDDVRAARPRLRLRAAVRPRTTAARLLETPPQPPPPRHLCRP</sequence>
<gene>
    <name evidence="2" type="ORF">GCM10010305_44140</name>
</gene>
<feature type="region of interest" description="Disordered" evidence="1">
    <location>
        <begin position="1"/>
        <end position="87"/>
    </location>
</feature>
<accession>A0A918T4V3</accession>
<evidence type="ECO:0000313" key="3">
    <source>
        <dbReference type="Proteomes" id="UP000644020"/>
    </source>
</evidence>
<feature type="compositionally biased region" description="Basic residues" evidence="1">
    <location>
        <begin position="52"/>
        <end position="62"/>
    </location>
</feature>